<dbReference type="EMBL" id="CM000769">
    <property type="protein sequence ID" value="OQU76552.1"/>
    <property type="molecule type" value="Genomic_DNA"/>
</dbReference>
<protein>
    <submittedName>
        <fullName evidence="2">Uncharacterized protein</fullName>
    </submittedName>
</protein>
<keyword evidence="3" id="KW-1185">Reference proteome</keyword>
<evidence type="ECO:0000256" key="1">
    <source>
        <dbReference type="SAM" id="SignalP"/>
    </source>
</evidence>
<feature type="chain" id="PRO_5010737123" evidence="1">
    <location>
        <begin position="18"/>
        <end position="69"/>
    </location>
</feature>
<dbReference type="Proteomes" id="UP000000768">
    <property type="component" value="Chromosome 10"/>
</dbReference>
<reference evidence="3" key="2">
    <citation type="journal article" date="2018" name="Plant J.">
        <title>The Sorghum bicolor reference genome: improved assembly, gene annotations, a transcriptome atlas, and signatures of genome organization.</title>
        <authorList>
            <person name="McCormick R.F."/>
            <person name="Truong S.K."/>
            <person name="Sreedasyam A."/>
            <person name="Jenkins J."/>
            <person name="Shu S."/>
            <person name="Sims D."/>
            <person name="Kennedy M."/>
            <person name="Amirebrahimi M."/>
            <person name="Weers B.D."/>
            <person name="McKinley B."/>
            <person name="Mattison A."/>
            <person name="Morishige D.T."/>
            <person name="Grimwood J."/>
            <person name="Schmutz J."/>
            <person name="Mullet J.E."/>
        </authorList>
    </citation>
    <scope>NUCLEOTIDE SEQUENCE [LARGE SCALE GENOMIC DNA]</scope>
    <source>
        <strain evidence="3">cv. BTx623</strain>
    </source>
</reference>
<name>A0A1W0VTE2_SORBI</name>
<gene>
    <name evidence="2" type="ORF">SORBI_3010G164150</name>
</gene>
<proteinExistence type="predicted"/>
<sequence length="69" mass="7668">MERVWSIFCSIPALSESLTVLMTETTAHKPISPTKLRNGKTEFRSDFSSSSIRESLHHRLASILAHGLG</sequence>
<accession>A0A1W0VTE2</accession>
<dbReference type="InParanoid" id="A0A1W0VTE2"/>
<keyword evidence="1" id="KW-0732">Signal</keyword>
<dbReference type="AlphaFoldDB" id="A0A1W0VTE2"/>
<reference evidence="2 3" key="1">
    <citation type="journal article" date="2009" name="Nature">
        <title>The Sorghum bicolor genome and the diversification of grasses.</title>
        <authorList>
            <person name="Paterson A.H."/>
            <person name="Bowers J.E."/>
            <person name="Bruggmann R."/>
            <person name="Dubchak I."/>
            <person name="Grimwood J."/>
            <person name="Gundlach H."/>
            <person name="Haberer G."/>
            <person name="Hellsten U."/>
            <person name="Mitros T."/>
            <person name="Poliakov A."/>
            <person name="Schmutz J."/>
            <person name="Spannagl M."/>
            <person name="Tang H."/>
            <person name="Wang X."/>
            <person name="Wicker T."/>
            <person name="Bharti A.K."/>
            <person name="Chapman J."/>
            <person name="Feltus F.A."/>
            <person name="Gowik U."/>
            <person name="Grigoriev I.V."/>
            <person name="Lyons E."/>
            <person name="Maher C.A."/>
            <person name="Martis M."/>
            <person name="Narechania A."/>
            <person name="Otillar R.P."/>
            <person name="Penning B.W."/>
            <person name="Salamov A.A."/>
            <person name="Wang Y."/>
            <person name="Zhang L."/>
            <person name="Carpita N.C."/>
            <person name="Freeling M."/>
            <person name="Gingle A.R."/>
            <person name="Hash C.T."/>
            <person name="Keller B."/>
            <person name="Klein P."/>
            <person name="Kresovich S."/>
            <person name="McCann M.C."/>
            <person name="Ming R."/>
            <person name="Peterson D.G."/>
            <person name="Mehboob-ur-Rahman"/>
            <person name="Ware D."/>
            <person name="Westhoff P."/>
            <person name="Mayer K.F."/>
            <person name="Messing J."/>
            <person name="Rokhsar D.S."/>
        </authorList>
    </citation>
    <scope>NUCLEOTIDE SEQUENCE [LARGE SCALE GENOMIC DNA]</scope>
    <source>
        <strain evidence="3">cv. BTx623</strain>
    </source>
</reference>
<evidence type="ECO:0000313" key="3">
    <source>
        <dbReference type="Proteomes" id="UP000000768"/>
    </source>
</evidence>
<dbReference type="Gramene" id="OQU76552">
    <property type="protein sequence ID" value="OQU76552"/>
    <property type="gene ID" value="SORBI_3010G164150"/>
</dbReference>
<feature type="signal peptide" evidence="1">
    <location>
        <begin position="1"/>
        <end position="17"/>
    </location>
</feature>
<organism evidence="2 3">
    <name type="scientific">Sorghum bicolor</name>
    <name type="common">Sorghum</name>
    <name type="synonym">Sorghum vulgare</name>
    <dbReference type="NCBI Taxonomy" id="4558"/>
    <lineage>
        <taxon>Eukaryota</taxon>
        <taxon>Viridiplantae</taxon>
        <taxon>Streptophyta</taxon>
        <taxon>Embryophyta</taxon>
        <taxon>Tracheophyta</taxon>
        <taxon>Spermatophyta</taxon>
        <taxon>Magnoliopsida</taxon>
        <taxon>Liliopsida</taxon>
        <taxon>Poales</taxon>
        <taxon>Poaceae</taxon>
        <taxon>PACMAD clade</taxon>
        <taxon>Panicoideae</taxon>
        <taxon>Andropogonodae</taxon>
        <taxon>Andropogoneae</taxon>
        <taxon>Sorghinae</taxon>
        <taxon>Sorghum</taxon>
    </lineage>
</organism>
<evidence type="ECO:0000313" key="2">
    <source>
        <dbReference type="EMBL" id="OQU76552.1"/>
    </source>
</evidence>